<reference evidence="7 8" key="1">
    <citation type="journal article" date="2021" name="Int. J. Syst. Evol. Microbiol.">
        <title>Reticulibacter mediterranei gen. nov., sp. nov., within the new family Reticulibacteraceae fam. nov., and Ktedonospora formicarum gen. nov., sp. nov., Ktedonobacter robiniae sp. nov., Dictyobacter formicarum sp. nov. and Dictyobacter arantiisoli sp. nov., belonging to the class Ktedonobacteria.</title>
        <authorList>
            <person name="Yabe S."/>
            <person name="Zheng Y."/>
            <person name="Wang C.M."/>
            <person name="Sakai Y."/>
            <person name="Abe K."/>
            <person name="Yokota A."/>
            <person name="Donadio S."/>
            <person name="Cavaletti L."/>
            <person name="Monciardini P."/>
        </authorList>
    </citation>
    <scope>NUCLEOTIDE SEQUENCE [LARGE SCALE GENOMIC DNA]</scope>
    <source>
        <strain evidence="7 8">SOSP1-9</strain>
    </source>
</reference>
<dbReference type="InterPro" id="IPR032466">
    <property type="entry name" value="Metal_Hydrolase"/>
</dbReference>
<dbReference type="PANTHER" id="PTHR43668">
    <property type="entry name" value="ALLANTOINASE"/>
    <property type="match status" value="1"/>
</dbReference>
<evidence type="ECO:0000256" key="3">
    <source>
        <dbReference type="ARBA" id="ARBA00010286"/>
    </source>
</evidence>
<evidence type="ECO:0000313" key="8">
    <source>
        <dbReference type="Proteomes" id="UP000635565"/>
    </source>
</evidence>
<evidence type="ECO:0000313" key="7">
    <source>
        <dbReference type="EMBL" id="GHO83992.1"/>
    </source>
</evidence>
<dbReference type="SUPFAM" id="SSF51556">
    <property type="entry name" value="Metallo-dependent hydrolases"/>
    <property type="match status" value="1"/>
</dbReference>
<dbReference type="Gene3D" id="3.20.20.140">
    <property type="entry name" value="Metal-dependent hydrolases"/>
    <property type="match status" value="1"/>
</dbReference>
<keyword evidence="8" id="KW-1185">Reference proteome</keyword>
<evidence type="ECO:0000256" key="5">
    <source>
        <dbReference type="ARBA" id="ARBA00022801"/>
    </source>
</evidence>
<dbReference type="PANTHER" id="PTHR43668:SF2">
    <property type="entry name" value="ALLANTOINASE"/>
    <property type="match status" value="1"/>
</dbReference>
<gene>
    <name evidence="7" type="primary">pyrC</name>
    <name evidence="7" type="ORF">KSZ_19980</name>
</gene>
<dbReference type="EMBL" id="BNJJ01000004">
    <property type="protein sequence ID" value="GHO83992.1"/>
    <property type="molecule type" value="Genomic_DNA"/>
</dbReference>
<keyword evidence="4" id="KW-0479">Metal-binding</keyword>
<name>A0ABQ3VDJ9_9CHLR</name>
<evidence type="ECO:0000259" key="6">
    <source>
        <dbReference type="Pfam" id="PF01979"/>
    </source>
</evidence>
<dbReference type="InterPro" id="IPR006680">
    <property type="entry name" value="Amidohydro-rel"/>
</dbReference>
<dbReference type="SUPFAM" id="SSF51338">
    <property type="entry name" value="Composite domain of metallo-dependent hydrolases"/>
    <property type="match status" value="1"/>
</dbReference>
<dbReference type="Pfam" id="PF01979">
    <property type="entry name" value="Amidohydro_1"/>
    <property type="match status" value="1"/>
</dbReference>
<dbReference type="CDD" id="cd01318">
    <property type="entry name" value="DHOase_IIb"/>
    <property type="match status" value="1"/>
</dbReference>
<proteinExistence type="inferred from homology"/>
<evidence type="ECO:0000256" key="2">
    <source>
        <dbReference type="ARBA" id="ARBA00002368"/>
    </source>
</evidence>
<organism evidence="7 8">
    <name type="scientific">Dictyobacter formicarum</name>
    <dbReference type="NCBI Taxonomy" id="2778368"/>
    <lineage>
        <taxon>Bacteria</taxon>
        <taxon>Bacillati</taxon>
        <taxon>Chloroflexota</taxon>
        <taxon>Ktedonobacteria</taxon>
        <taxon>Ktedonobacterales</taxon>
        <taxon>Dictyobacteraceae</taxon>
        <taxon>Dictyobacter</taxon>
    </lineage>
</organism>
<accession>A0ABQ3VDJ9</accession>
<dbReference type="Proteomes" id="UP000635565">
    <property type="component" value="Unassembled WGS sequence"/>
</dbReference>
<dbReference type="InterPro" id="IPR050138">
    <property type="entry name" value="DHOase/Allantoinase_Hydrolase"/>
</dbReference>
<dbReference type="PROSITE" id="PS00483">
    <property type="entry name" value="DIHYDROOROTASE_2"/>
    <property type="match status" value="1"/>
</dbReference>
<dbReference type="NCBIfam" id="TIGR00857">
    <property type="entry name" value="pyrC_multi"/>
    <property type="match status" value="1"/>
</dbReference>
<protein>
    <submittedName>
        <fullName evidence="7">Dihydroorotase</fullName>
    </submittedName>
</protein>
<dbReference type="Gene3D" id="2.30.40.10">
    <property type="entry name" value="Urease, subunit C, domain 1"/>
    <property type="match status" value="1"/>
</dbReference>
<dbReference type="InterPro" id="IPR002195">
    <property type="entry name" value="Dihydroorotase_CS"/>
</dbReference>
<comment type="caution">
    <text evidence="7">The sequence shown here is derived from an EMBL/GenBank/DDBJ whole genome shotgun (WGS) entry which is preliminary data.</text>
</comment>
<dbReference type="PROSITE" id="PS00482">
    <property type="entry name" value="DIHYDROOROTASE_1"/>
    <property type="match status" value="1"/>
</dbReference>
<comment type="function">
    <text evidence="2">Catalyzes the reversible cyclization of carbamoyl aspartate to dihydroorotate.</text>
</comment>
<evidence type="ECO:0000256" key="1">
    <source>
        <dbReference type="ARBA" id="ARBA00001947"/>
    </source>
</evidence>
<sequence>MLIRNGVVILVDGPVRLDVRTRDEKISELAEQLTPEPGEQIIDAEGMMVLPGFIDSHVHFRDPGGTHKEDFLSGTQAALAGGVTTILDMPNTQPPTNSREHLQEKKALAAQKAVVDYGFYFGATDTNIEEAAAVADQVAAMKLYMGSSTGSLLVTEFSPIYRHFSTFPLDKPIVVHAEDEQSLIYFGAQGSTEHNRARPPLSAQIALSRALAIAEKVGRALHIAHTTTQRELELIQEARNKGVRVTCEVTPLHLFLTEDDQQRLGNFGKVNPPLRSKSDQAALWRYFDVIDTIGTDHAPHTKEEKMQPYQKAPSGMTGVQTMLPLLFNAAQEGKVEPGEIIKRCVVNPARIFGLKDKGALEVGKDADIVLIDPQQVYEITNEKIVSKCGWTPFAGTKVKGKIQQVFVRGKLAFEHDTCLAQPGNGRHVHYAYHHSLYA</sequence>
<evidence type="ECO:0000256" key="4">
    <source>
        <dbReference type="ARBA" id="ARBA00022723"/>
    </source>
</evidence>
<dbReference type="RefSeq" id="WP_201361616.1">
    <property type="nucleotide sequence ID" value="NZ_BNJJ01000004.1"/>
</dbReference>
<feature type="domain" description="Amidohydrolase-related" evidence="6">
    <location>
        <begin position="48"/>
        <end position="411"/>
    </location>
</feature>
<comment type="cofactor">
    <cofactor evidence="1">
        <name>Zn(2+)</name>
        <dbReference type="ChEBI" id="CHEBI:29105"/>
    </cofactor>
</comment>
<comment type="similarity">
    <text evidence="3">Belongs to the metallo-dependent hydrolases superfamily. DHOase family. Class I DHOase subfamily.</text>
</comment>
<dbReference type="InterPro" id="IPR011059">
    <property type="entry name" value="Metal-dep_hydrolase_composite"/>
</dbReference>
<keyword evidence="5" id="KW-0378">Hydrolase</keyword>